<sequence>MSPQIYLLDLLASRSLLSLIVVVSCLTLVVILALKSFAKGSDAKGSDDDPSIPLYTPETVAAGNYKKRWSYDNPNTLREAYGKFPNTLFKIWTSQGNQLALPARYLDELKMLPDTKFPSSLRSFFLGPYLWPVEQWKLDYVQKGLHKDLNKHLPSMFLDAKEGADSLIPLEFPECADWSAIQVYTKVLRLVSRINTKILVGNGLQDNDEWVDISASYTRNIFVSSAMLRIFHPIMRPVAQFFIPELRSVWHCNRRARDILAPILADRVVREKSHDHKKPLDSIEWIRDDANDPKDKNDPHLHAIVQLIIGALSVNTTSQLITNAIFNLATWPEYVPILRQEIDDTLREAGGKWTMESMAQLQKTDSFIKETLRHSGHLTITFQRIARKTINLSDGTEIPEGSTVFSPANAINFDPVLYPDPETFDGLRFYKLRHAEPENEKKFQLTSITKEQMQFGMGRHACPGRWIASHQVKLILAHLLDKYDFMLKNGEGRPKTILFQTNQFPDPQGEILFKNRK</sequence>
<dbReference type="EMBL" id="JAFEKC020000003">
    <property type="protein sequence ID" value="KAK0515679.1"/>
    <property type="molecule type" value="Genomic_DNA"/>
</dbReference>
<evidence type="ECO:0000256" key="5">
    <source>
        <dbReference type="ARBA" id="ARBA00023004"/>
    </source>
</evidence>
<keyword evidence="7" id="KW-0503">Monooxygenase</keyword>
<organism evidence="9 10">
    <name type="scientific">Cladonia borealis</name>
    <dbReference type="NCBI Taxonomy" id="184061"/>
    <lineage>
        <taxon>Eukaryota</taxon>
        <taxon>Fungi</taxon>
        <taxon>Dikarya</taxon>
        <taxon>Ascomycota</taxon>
        <taxon>Pezizomycotina</taxon>
        <taxon>Lecanoromycetes</taxon>
        <taxon>OSLEUM clade</taxon>
        <taxon>Lecanoromycetidae</taxon>
        <taxon>Lecanorales</taxon>
        <taxon>Lecanorineae</taxon>
        <taxon>Cladoniaceae</taxon>
        <taxon>Cladonia</taxon>
    </lineage>
</organism>
<dbReference type="PANTHER" id="PTHR46206">
    <property type="entry name" value="CYTOCHROME P450"/>
    <property type="match status" value="1"/>
</dbReference>
<keyword evidence="8" id="KW-0472">Membrane</keyword>
<evidence type="ECO:0000256" key="2">
    <source>
        <dbReference type="ARBA" id="ARBA00010617"/>
    </source>
</evidence>
<dbReference type="InterPro" id="IPR001128">
    <property type="entry name" value="Cyt_P450"/>
</dbReference>
<evidence type="ECO:0000256" key="4">
    <source>
        <dbReference type="ARBA" id="ARBA00023002"/>
    </source>
</evidence>
<accession>A0AA39R8N0</accession>
<dbReference type="GO" id="GO:0020037">
    <property type="term" value="F:heme binding"/>
    <property type="evidence" value="ECO:0007669"/>
    <property type="project" value="InterPro"/>
</dbReference>
<keyword evidence="6 7" id="KW-0349">Heme</keyword>
<dbReference type="Pfam" id="PF00067">
    <property type="entry name" value="p450"/>
    <property type="match status" value="1"/>
</dbReference>
<proteinExistence type="inferred from homology"/>
<dbReference type="SUPFAM" id="SSF48264">
    <property type="entry name" value="Cytochrome P450"/>
    <property type="match status" value="1"/>
</dbReference>
<dbReference type="AlphaFoldDB" id="A0AA39R8N0"/>
<keyword evidence="8" id="KW-0812">Transmembrane</keyword>
<dbReference type="InterPro" id="IPR036396">
    <property type="entry name" value="Cyt_P450_sf"/>
</dbReference>
<dbReference type="GO" id="GO:0004497">
    <property type="term" value="F:monooxygenase activity"/>
    <property type="evidence" value="ECO:0007669"/>
    <property type="project" value="UniProtKB-KW"/>
</dbReference>
<protein>
    <recommendedName>
        <fullName evidence="11">Cytochrome P450</fullName>
    </recommendedName>
</protein>
<evidence type="ECO:0000256" key="6">
    <source>
        <dbReference type="PIRSR" id="PIRSR602403-1"/>
    </source>
</evidence>
<keyword evidence="10" id="KW-1185">Reference proteome</keyword>
<comment type="similarity">
    <text evidence="2 7">Belongs to the cytochrome P450 family.</text>
</comment>
<comment type="caution">
    <text evidence="9">The sequence shown here is derived from an EMBL/GenBank/DDBJ whole genome shotgun (WGS) entry which is preliminary data.</text>
</comment>
<dbReference type="PROSITE" id="PS00086">
    <property type="entry name" value="CYTOCHROME_P450"/>
    <property type="match status" value="1"/>
</dbReference>
<feature type="transmembrane region" description="Helical" evidence="8">
    <location>
        <begin position="16"/>
        <end position="34"/>
    </location>
</feature>
<evidence type="ECO:0000313" key="9">
    <source>
        <dbReference type="EMBL" id="KAK0515679.1"/>
    </source>
</evidence>
<keyword evidence="8" id="KW-1133">Transmembrane helix</keyword>
<evidence type="ECO:0000256" key="3">
    <source>
        <dbReference type="ARBA" id="ARBA00022723"/>
    </source>
</evidence>
<dbReference type="Proteomes" id="UP001166286">
    <property type="component" value="Unassembled WGS sequence"/>
</dbReference>
<evidence type="ECO:0000256" key="7">
    <source>
        <dbReference type="RuleBase" id="RU000461"/>
    </source>
</evidence>
<comment type="cofactor">
    <cofactor evidence="1 6">
        <name>heme</name>
        <dbReference type="ChEBI" id="CHEBI:30413"/>
    </cofactor>
</comment>
<name>A0AA39R8N0_9LECA</name>
<reference evidence="9" key="1">
    <citation type="submission" date="2023-03" db="EMBL/GenBank/DDBJ databases">
        <title>Complete genome of Cladonia borealis.</title>
        <authorList>
            <person name="Park H."/>
        </authorList>
    </citation>
    <scope>NUCLEOTIDE SEQUENCE</scope>
    <source>
        <strain evidence="9">ANT050790</strain>
    </source>
</reference>
<dbReference type="GO" id="GO:0005506">
    <property type="term" value="F:iron ion binding"/>
    <property type="evidence" value="ECO:0007669"/>
    <property type="project" value="InterPro"/>
</dbReference>
<evidence type="ECO:0000313" key="10">
    <source>
        <dbReference type="Proteomes" id="UP001166286"/>
    </source>
</evidence>
<feature type="binding site" description="axial binding residue" evidence="6">
    <location>
        <position position="462"/>
    </location>
    <ligand>
        <name>heme</name>
        <dbReference type="ChEBI" id="CHEBI:30413"/>
    </ligand>
    <ligandPart>
        <name>Fe</name>
        <dbReference type="ChEBI" id="CHEBI:18248"/>
    </ligandPart>
</feature>
<keyword evidence="4 7" id="KW-0560">Oxidoreductase</keyword>
<evidence type="ECO:0000256" key="1">
    <source>
        <dbReference type="ARBA" id="ARBA00001971"/>
    </source>
</evidence>
<dbReference type="CDD" id="cd11041">
    <property type="entry name" value="CYP503A1-like"/>
    <property type="match status" value="1"/>
</dbReference>
<keyword evidence="5 6" id="KW-0408">Iron</keyword>
<dbReference type="Gene3D" id="1.10.630.10">
    <property type="entry name" value="Cytochrome P450"/>
    <property type="match status" value="1"/>
</dbReference>
<dbReference type="InterPro" id="IPR002403">
    <property type="entry name" value="Cyt_P450_E_grp-IV"/>
</dbReference>
<keyword evidence="3 6" id="KW-0479">Metal-binding</keyword>
<dbReference type="GO" id="GO:0016705">
    <property type="term" value="F:oxidoreductase activity, acting on paired donors, with incorporation or reduction of molecular oxygen"/>
    <property type="evidence" value="ECO:0007669"/>
    <property type="project" value="InterPro"/>
</dbReference>
<evidence type="ECO:0000256" key="8">
    <source>
        <dbReference type="SAM" id="Phobius"/>
    </source>
</evidence>
<gene>
    <name evidence="9" type="ORF">JMJ35_001713</name>
</gene>
<evidence type="ECO:0008006" key="11">
    <source>
        <dbReference type="Google" id="ProtNLM"/>
    </source>
</evidence>
<dbReference type="PRINTS" id="PR00465">
    <property type="entry name" value="EP450IV"/>
</dbReference>
<dbReference type="InterPro" id="IPR017972">
    <property type="entry name" value="Cyt_P450_CS"/>
</dbReference>